<reference evidence="1" key="2">
    <citation type="journal article" date="2015" name="Fish Shellfish Immunol.">
        <title>Early steps in the European eel (Anguilla anguilla)-Vibrio vulnificus interaction in the gills: Role of the RtxA13 toxin.</title>
        <authorList>
            <person name="Callol A."/>
            <person name="Pajuelo D."/>
            <person name="Ebbesson L."/>
            <person name="Teles M."/>
            <person name="MacKenzie S."/>
            <person name="Amaro C."/>
        </authorList>
    </citation>
    <scope>NUCLEOTIDE SEQUENCE</scope>
</reference>
<dbReference type="AlphaFoldDB" id="A0A0E9UM03"/>
<accession>A0A0E9UM03</accession>
<evidence type="ECO:0000313" key="1">
    <source>
        <dbReference type="EMBL" id="JAH66776.1"/>
    </source>
</evidence>
<reference evidence="1" key="1">
    <citation type="submission" date="2014-11" db="EMBL/GenBank/DDBJ databases">
        <authorList>
            <person name="Amaro Gonzalez C."/>
        </authorList>
    </citation>
    <scope>NUCLEOTIDE SEQUENCE</scope>
</reference>
<proteinExistence type="predicted"/>
<protein>
    <submittedName>
        <fullName evidence="1">Uncharacterized protein</fullName>
    </submittedName>
</protein>
<dbReference type="EMBL" id="GBXM01041801">
    <property type="protein sequence ID" value="JAH66776.1"/>
    <property type="molecule type" value="Transcribed_RNA"/>
</dbReference>
<sequence>MYFSLLGYFTFVPVYFFEMNRLPSAIALNAPSLQCSKEGNLGFENGQVLAFKGTISQHEQLHAVIPRA</sequence>
<name>A0A0E9UM03_ANGAN</name>
<organism evidence="1">
    <name type="scientific">Anguilla anguilla</name>
    <name type="common">European freshwater eel</name>
    <name type="synonym">Muraena anguilla</name>
    <dbReference type="NCBI Taxonomy" id="7936"/>
    <lineage>
        <taxon>Eukaryota</taxon>
        <taxon>Metazoa</taxon>
        <taxon>Chordata</taxon>
        <taxon>Craniata</taxon>
        <taxon>Vertebrata</taxon>
        <taxon>Euteleostomi</taxon>
        <taxon>Actinopterygii</taxon>
        <taxon>Neopterygii</taxon>
        <taxon>Teleostei</taxon>
        <taxon>Anguilliformes</taxon>
        <taxon>Anguillidae</taxon>
        <taxon>Anguilla</taxon>
    </lineage>
</organism>